<dbReference type="AlphaFoldDB" id="A0A9D1YBZ0"/>
<dbReference type="InterPro" id="IPR007391">
    <property type="entry name" value="Vancomycin_resist_VanW"/>
</dbReference>
<dbReference type="Proteomes" id="UP000823915">
    <property type="component" value="Unassembled WGS sequence"/>
</dbReference>
<feature type="domain" description="YoaR-like putative peptidoglycan binding" evidence="3">
    <location>
        <begin position="138"/>
        <end position="199"/>
    </location>
</feature>
<dbReference type="PANTHER" id="PTHR35788">
    <property type="entry name" value="EXPORTED PROTEIN-RELATED"/>
    <property type="match status" value="1"/>
</dbReference>
<feature type="compositionally biased region" description="Pro residues" evidence="1">
    <location>
        <begin position="474"/>
        <end position="524"/>
    </location>
</feature>
<feature type="chain" id="PRO_5039183724" evidence="2">
    <location>
        <begin position="27"/>
        <end position="537"/>
    </location>
</feature>
<dbReference type="Pfam" id="PF12229">
    <property type="entry name" value="PG_binding_4"/>
    <property type="match status" value="1"/>
</dbReference>
<feature type="region of interest" description="Disordered" evidence="1">
    <location>
        <begin position="38"/>
        <end position="63"/>
    </location>
</feature>
<reference evidence="4" key="1">
    <citation type="journal article" date="2021" name="PeerJ">
        <title>Extensive microbial diversity within the chicken gut microbiome revealed by metagenomics and culture.</title>
        <authorList>
            <person name="Gilroy R."/>
            <person name="Ravi A."/>
            <person name="Getino M."/>
            <person name="Pursley I."/>
            <person name="Horton D.L."/>
            <person name="Alikhan N.F."/>
            <person name="Baker D."/>
            <person name="Gharbi K."/>
            <person name="Hall N."/>
            <person name="Watson M."/>
            <person name="Adriaenssens E.M."/>
            <person name="Foster-Nyarko E."/>
            <person name="Jarju S."/>
            <person name="Secka A."/>
            <person name="Antonio M."/>
            <person name="Oren A."/>
            <person name="Chaudhuri R.R."/>
            <person name="La Ragione R."/>
            <person name="Hildebrand F."/>
            <person name="Pallen M.J."/>
        </authorList>
    </citation>
    <scope>NUCLEOTIDE SEQUENCE</scope>
    <source>
        <strain evidence="4">1282</strain>
    </source>
</reference>
<dbReference type="PROSITE" id="PS51257">
    <property type="entry name" value="PROKAR_LIPOPROTEIN"/>
    <property type="match status" value="1"/>
</dbReference>
<reference evidence="4" key="2">
    <citation type="submission" date="2021-04" db="EMBL/GenBank/DDBJ databases">
        <authorList>
            <person name="Gilroy R."/>
        </authorList>
    </citation>
    <scope>NUCLEOTIDE SEQUENCE</scope>
    <source>
        <strain evidence="4">1282</strain>
    </source>
</reference>
<dbReference type="EMBL" id="DXDU01000065">
    <property type="protein sequence ID" value="HIY26331.1"/>
    <property type="molecule type" value="Genomic_DNA"/>
</dbReference>
<evidence type="ECO:0000259" key="3">
    <source>
        <dbReference type="Pfam" id="PF12229"/>
    </source>
</evidence>
<accession>A0A9D1YBZ0</accession>
<keyword evidence="2" id="KW-0732">Signal</keyword>
<dbReference type="PANTHER" id="PTHR35788:SF1">
    <property type="entry name" value="EXPORTED PROTEIN"/>
    <property type="match status" value="1"/>
</dbReference>
<gene>
    <name evidence="4" type="ORF">H9838_04055</name>
</gene>
<protein>
    <submittedName>
        <fullName evidence="4">VanW family protein</fullName>
    </submittedName>
</protein>
<dbReference type="InterPro" id="IPR022029">
    <property type="entry name" value="YoaR-like_PG-bd"/>
</dbReference>
<feature type="region of interest" description="Disordered" evidence="1">
    <location>
        <begin position="441"/>
        <end position="537"/>
    </location>
</feature>
<feature type="signal peptide" evidence="2">
    <location>
        <begin position="1"/>
        <end position="26"/>
    </location>
</feature>
<dbReference type="Pfam" id="PF04294">
    <property type="entry name" value="VanW"/>
    <property type="match status" value="1"/>
</dbReference>
<evidence type="ECO:0000313" key="4">
    <source>
        <dbReference type="EMBL" id="HIY26331.1"/>
    </source>
</evidence>
<proteinExistence type="predicted"/>
<comment type="caution">
    <text evidence="4">The sequence shown here is derived from an EMBL/GenBank/DDBJ whole genome shotgun (WGS) entry which is preliminary data.</text>
</comment>
<dbReference type="InterPro" id="IPR052913">
    <property type="entry name" value="Glycopeptide_resist_protein"/>
</dbReference>
<name>A0A9D1YBZ0_9FIRM</name>
<sequence>MKRNKTFWTRLLVAAAAALLLALGGAGCSFLYQEEEESSSSQVSETPEGVFPEGTTIGGKNIGGKTPEEALTIAREAVAEAVEQLEITVKFKEDTVLLQGEDFSSKDVLDLELPKLLENGGAQELDLSYVVDLSQQGEQKLQEAAKTCLVEAKDAEIAGYDPATGTFTFTQEQTGVRVDMAATLQSVRQLLSQKHGGDIQAAFLETKPVHTQEELSQRFQLMSTYSTYSENTEAGTANMALALSKVNGTILEPGESFSYNGTLGDSTDPNNGWQPAGGIMGGILVQMYGGGICQASSTLYIAALEAGMEITERWCHSMPSTYVPIGLDATVDYGNLDFQFRNPLDTPVYIAAWMDGRTLYVSFYGCWPDEYDSISAWSEQTGTEAPKETVSFVTDSQLAAGQYQLRESGRTGYYAAAYRTYYKGDQVVRTEELPSSHYSATGTIYAVGPGTDTSKIDTSKDSGTTGGEATPAPTQEPTPAPAEPTPAPAEPTPAPEPDPTPVPVEPTPVPEPDPTPVPVEPTPEPVVEEPPLAETGA</sequence>
<evidence type="ECO:0000313" key="5">
    <source>
        <dbReference type="Proteomes" id="UP000823915"/>
    </source>
</evidence>
<dbReference type="PRINTS" id="PR01217">
    <property type="entry name" value="PRICHEXTENSN"/>
</dbReference>
<evidence type="ECO:0000256" key="2">
    <source>
        <dbReference type="SAM" id="SignalP"/>
    </source>
</evidence>
<organism evidence="4 5">
    <name type="scientific">Candidatus Acutalibacter pullistercoris</name>
    <dbReference type="NCBI Taxonomy" id="2838418"/>
    <lineage>
        <taxon>Bacteria</taxon>
        <taxon>Bacillati</taxon>
        <taxon>Bacillota</taxon>
        <taxon>Clostridia</taxon>
        <taxon>Eubacteriales</taxon>
        <taxon>Acutalibacteraceae</taxon>
        <taxon>Acutalibacter</taxon>
    </lineage>
</organism>
<evidence type="ECO:0000256" key="1">
    <source>
        <dbReference type="SAM" id="MobiDB-lite"/>
    </source>
</evidence>